<organism evidence="1 2">
    <name type="scientific">Sporosarcina oncorhynchi</name>
    <dbReference type="NCBI Taxonomy" id="3056444"/>
    <lineage>
        <taxon>Bacteria</taxon>
        <taxon>Bacillati</taxon>
        <taxon>Bacillota</taxon>
        <taxon>Bacilli</taxon>
        <taxon>Bacillales</taxon>
        <taxon>Caryophanaceae</taxon>
        <taxon>Sporosarcina</taxon>
    </lineage>
</organism>
<protein>
    <submittedName>
        <fullName evidence="1">Uncharacterized protein</fullName>
    </submittedName>
</protein>
<evidence type="ECO:0000313" key="2">
    <source>
        <dbReference type="Proteomes" id="UP001303902"/>
    </source>
</evidence>
<dbReference type="RefSeq" id="WP_317966407.1">
    <property type="nucleotide sequence ID" value="NZ_CP129118.1"/>
</dbReference>
<reference evidence="1 2" key="1">
    <citation type="submission" date="2023-06" db="EMBL/GenBank/DDBJ databases">
        <title>Sporosarcina sp. nov., isolated from Korean tranditional fermented seafood 'Jeotgal'.</title>
        <authorList>
            <person name="Yang A.I."/>
            <person name="Shin N.-R."/>
        </authorList>
    </citation>
    <scope>NUCLEOTIDE SEQUENCE [LARGE SCALE GENOMIC DNA]</scope>
    <source>
        <strain evidence="1 2">T2O-4</strain>
    </source>
</reference>
<sequence>MNKRQKNKVGTRFHLLRQSKRQAEKRKGQKCIAYNIVEMGEDDYSSFMEEGGYGPDYSNATHWLVKVVHRNDVFFLNEHAPYQTLVYP</sequence>
<proteinExistence type="predicted"/>
<evidence type="ECO:0000313" key="1">
    <source>
        <dbReference type="EMBL" id="WOV86863.1"/>
    </source>
</evidence>
<dbReference type="EMBL" id="CP129118">
    <property type="protein sequence ID" value="WOV86863.1"/>
    <property type="molecule type" value="Genomic_DNA"/>
</dbReference>
<accession>A0ABZ0L4L5</accession>
<name>A0ABZ0L4L5_9BACL</name>
<gene>
    <name evidence="1" type="ORF">QWT69_13425</name>
</gene>
<keyword evidence="2" id="KW-1185">Reference proteome</keyword>
<dbReference type="Proteomes" id="UP001303902">
    <property type="component" value="Chromosome"/>
</dbReference>